<dbReference type="InterPro" id="IPR023809">
    <property type="entry name" value="Thiopep_bacteriocin_synth_dom"/>
</dbReference>
<evidence type="ECO:0008006" key="5">
    <source>
        <dbReference type="Google" id="ProtNLM"/>
    </source>
</evidence>
<accession>A0A1S2Q238</accession>
<protein>
    <recommendedName>
        <fullName evidence="5">Lantibiotic dehydratase</fullName>
    </recommendedName>
</protein>
<organism evidence="3 4">
    <name type="scientific">Streptomyces monashensis</name>
    <dbReference type="NCBI Taxonomy" id="1678012"/>
    <lineage>
        <taxon>Bacteria</taxon>
        <taxon>Bacillati</taxon>
        <taxon>Actinomycetota</taxon>
        <taxon>Actinomycetes</taxon>
        <taxon>Kitasatosporales</taxon>
        <taxon>Streptomycetaceae</taxon>
        <taxon>Streptomyces</taxon>
    </lineage>
</organism>
<gene>
    <name evidence="3" type="ORF">BIV23_26855</name>
</gene>
<reference evidence="3 4" key="1">
    <citation type="submission" date="2016-10" db="EMBL/GenBank/DDBJ databases">
        <title>Genome sequence of Streptomyces sp. MUSC 1.</title>
        <authorList>
            <person name="Lee L.-H."/>
            <person name="Ser H.-L."/>
            <person name="Law J.W.-F."/>
        </authorList>
    </citation>
    <scope>NUCLEOTIDE SEQUENCE [LARGE SCALE GENOMIC DNA]</scope>
    <source>
        <strain evidence="3 4">MUSC 1</strain>
    </source>
</reference>
<sequence length="1040" mass="112761">MLVRSPIRATHFYPDRPADHDPLDGIRLLWADPVFREAVCVASSVLADQVDALLSASPEENHKKVHSLYRALLKYAIRISTRTTPFGVFGGSAVVGHGAEPLVLGRREEHRKHARVGFAYLKELDHRAAAELGGRLRVVANPTAYRTGDRMAVLVNPRAAEGKVDETSSVRFTPPVAHVLGMARRPVTLAAVRESLAEAFPDAAAGVLARFVDQLLHHGLLIGELTPSAFDTDPLARWIRAIADGAAEDGDAGTADDAEAGAARGLRAARDAIAAYRATTVGAGIPELRAVYEALRTDDNAAQEQLQVDLSLALSGQVPEQVAPRVEAAVGALVRMSLLSSRLPELQRHAERFTDVFGRTLVPLHRLFDPVRGIGAPAGYPSSPHRPEAEPLTADESFLAGRRLRAELVDRSRRTGTTTVTITPADLAAFPAPAGTPPTSYDVFFQLDQGADDDVRITLSPVGVAVPAGKAGGRFAYDDAAVEAHVREVIGADKALHRDTLLCELDYISNRSRVNNVAVAPSMYDVQLKVTTGAFEDTDGADGTDATGEAATPRRIAFADLLVGVEGSRFHLVHGPTGRPVEIRTANLVNPETATSVVRFLQEIALDGTVRPAWTWGELEPLAAFLPGVEFGGVTLSSPRWRLPALTGTPDEQDERLLRWAAEAGLPDHVYIGSFDNRLLLHLPDRIHRDLLRREAADGAEYVVQAPEPGRMGIVRDADGHRYASEGVFSAVARRPVATAPPAPAPRFDTTVDSVRTLPPGEEWWYLRVHGERERQNEILARLAGAGDDFADHWFYIRYADPGDHLRVRVRADRVPFERVREVIGGCVRDGLAHRFSVDTYVRELERYGGAHAMGAAERIFCTESAILAAAPQLCVAPDLLRAVHTLGSGAIADAPLGSLLRDAAHLMGQYVAALELTGEETDDLLRLVNDGYRSEFSAVGPELRRAVRASVRRPPSGTALAAGPSLRESLLPGARALTDALAKADTPWRARVMTLQSLLHMFANRMGLPRHREYQALFLLDAVRRAEAHREGHSGRDRA</sequence>
<keyword evidence="4" id="KW-1185">Reference proteome</keyword>
<feature type="domain" description="Lantibiotic dehydratase N-terminal" evidence="1">
    <location>
        <begin position="31"/>
        <end position="692"/>
    </location>
</feature>
<dbReference type="Proteomes" id="UP000179642">
    <property type="component" value="Unassembled WGS sequence"/>
</dbReference>
<comment type="caution">
    <text evidence="3">The sequence shown here is derived from an EMBL/GenBank/DDBJ whole genome shotgun (WGS) entry which is preliminary data.</text>
</comment>
<evidence type="ECO:0000313" key="4">
    <source>
        <dbReference type="Proteomes" id="UP000179642"/>
    </source>
</evidence>
<dbReference type="Pfam" id="PF04738">
    <property type="entry name" value="Lant_dehydr_N"/>
    <property type="match status" value="1"/>
</dbReference>
<dbReference type="AlphaFoldDB" id="A0A1S2Q238"/>
<evidence type="ECO:0000313" key="3">
    <source>
        <dbReference type="EMBL" id="OIK00172.1"/>
    </source>
</evidence>
<dbReference type="InterPro" id="IPR006827">
    <property type="entry name" value="Lant_deHydtase_N"/>
</dbReference>
<name>A0A1S2Q238_9ACTN</name>
<feature type="domain" description="Thiopeptide-type bacteriocin biosynthesis" evidence="2">
    <location>
        <begin position="764"/>
        <end position="1021"/>
    </location>
</feature>
<dbReference type="EMBL" id="MLYO01000048">
    <property type="protein sequence ID" value="OIK00172.1"/>
    <property type="molecule type" value="Genomic_DNA"/>
</dbReference>
<proteinExistence type="predicted"/>
<evidence type="ECO:0000259" key="1">
    <source>
        <dbReference type="Pfam" id="PF04738"/>
    </source>
</evidence>
<dbReference type="NCBIfam" id="TIGR03891">
    <property type="entry name" value="thiopep_ocin"/>
    <property type="match status" value="1"/>
</dbReference>
<evidence type="ECO:0000259" key="2">
    <source>
        <dbReference type="Pfam" id="PF14028"/>
    </source>
</evidence>
<dbReference type="Pfam" id="PF14028">
    <property type="entry name" value="Lant_dehydr_C"/>
    <property type="match status" value="1"/>
</dbReference>